<dbReference type="GO" id="GO:0016829">
    <property type="term" value="F:lyase activity"/>
    <property type="evidence" value="ECO:0007669"/>
    <property type="project" value="UniProtKB-KW"/>
</dbReference>
<keyword evidence="1" id="KW-0456">Lyase</keyword>
<dbReference type="InterPro" id="IPR015813">
    <property type="entry name" value="Pyrv/PenolPyrv_kinase-like_dom"/>
</dbReference>
<dbReference type="InterPro" id="IPR040442">
    <property type="entry name" value="Pyrv_kinase-like_dom_sf"/>
</dbReference>
<dbReference type="Gene3D" id="3.20.20.60">
    <property type="entry name" value="Phosphoenolpyruvate-binding domains"/>
    <property type="match status" value="1"/>
</dbReference>
<dbReference type="AlphaFoldDB" id="A0A1H0LF66"/>
<protein>
    <submittedName>
        <fullName evidence="1">HpcH/HpaI aldolase/citrate lyase family protein</fullName>
    </submittedName>
</protein>
<reference evidence="1 2" key="1">
    <citation type="submission" date="2016-10" db="EMBL/GenBank/DDBJ databases">
        <authorList>
            <person name="de Groot N.N."/>
        </authorList>
    </citation>
    <scope>NUCLEOTIDE SEQUENCE [LARGE SCALE GENOMIC DNA]</scope>
    <source>
        <strain evidence="1 2">DSM 12130</strain>
    </source>
</reference>
<name>A0A1H0LF66_9BACT</name>
<accession>A0A1H0LF66</accession>
<organism evidence="1 2">
    <name type="scientific">Desulforhopalus singaporensis</name>
    <dbReference type="NCBI Taxonomy" id="91360"/>
    <lineage>
        <taxon>Bacteria</taxon>
        <taxon>Pseudomonadati</taxon>
        <taxon>Thermodesulfobacteriota</taxon>
        <taxon>Desulfobulbia</taxon>
        <taxon>Desulfobulbales</taxon>
        <taxon>Desulfocapsaceae</taxon>
        <taxon>Desulforhopalus</taxon>
    </lineage>
</organism>
<keyword evidence="2" id="KW-1185">Reference proteome</keyword>
<proteinExistence type="predicted"/>
<evidence type="ECO:0000313" key="1">
    <source>
        <dbReference type="EMBL" id="SDO66848.1"/>
    </source>
</evidence>
<dbReference type="EMBL" id="FNJI01000004">
    <property type="protein sequence ID" value="SDO66848.1"/>
    <property type="molecule type" value="Genomic_DNA"/>
</dbReference>
<sequence>MSTNLKLFLFAHQRETIEKGVDQGFEDFMVDCEWRGKVERQTGADTDTSFATMAQLTETSSIKNAEINCRINCFGPWTDDEIETAVAAGVTRIFLPMVRTVGEVEHFIRKIDDRAQPMILVETDEAVKLAPQLARLPLAGVYVGLNDLAISRGYRFIFKPIIDGTLDYLREKLSGLAFGFGGVTLLGHGFPIPVELLLAEMHRLDCDFSFLRRSFYRDSKDKDVREEIEKLHRYWRHLDIAERHYLATRKKELDDVVATMVATTTDQC</sequence>
<dbReference type="SUPFAM" id="SSF51621">
    <property type="entry name" value="Phosphoenolpyruvate/pyruvate domain"/>
    <property type="match status" value="1"/>
</dbReference>
<dbReference type="OrthoDB" id="278846at2"/>
<evidence type="ECO:0000313" key="2">
    <source>
        <dbReference type="Proteomes" id="UP000199073"/>
    </source>
</evidence>
<dbReference type="STRING" id="91360.SAMN05660330_00782"/>
<gene>
    <name evidence="1" type="ORF">SAMN05660330_00782</name>
</gene>
<dbReference type="RefSeq" id="WP_092219979.1">
    <property type="nucleotide sequence ID" value="NZ_FNJI01000004.1"/>
</dbReference>
<dbReference type="Proteomes" id="UP000199073">
    <property type="component" value="Unassembled WGS sequence"/>
</dbReference>